<reference evidence="4" key="1">
    <citation type="journal article" date="2019" name="Int. J. Syst. Evol. Microbiol.">
        <title>The Global Catalogue of Microorganisms (GCM) 10K type strain sequencing project: providing services to taxonomists for standard genome sequencing and annotation.</title>
        <authorList>
            <consortium name="The Broad Institute Genomics Platform"/>
            <consortium name="The Broad Institute Genome Sequencing Center for Infectious Disease"/>
            <person name="Wu L."/>
            <person name="Ma J."/>
        </authorList>
    </citation>
    <scope>NUCLEOTIDE SEQUENCE [LARGE SCALE GENOMIC DNA]</scope>
    <source>
        <strain evidence="4">JCM 17925</strain>
    </source>
</reference>
<gene>
    <name evidence="2 3" type="primary">rsfS</name>
    <name evidence="3" type="ORF">GCM10023187_16770</name>
</gene>
<comment type="subunit">
    <text evidence="2">Interacts with ribosomal protein uL14 (rplN).</text>
</comment>
<dbReference type="RefSeq" id="WP_345265884.1">
    <property type="nucleotide sequence ID" value="NZ_BAABHB010000002.1"/>
</dbReference>
<name>A0ABP8K8D8_9BACT</name>
<protein>
    <recommendedName>
        <fullName evidence="2">Ribosomal silencing factor RsfS</fullName>
    </recommendedName>
</protein>
<dbReference type="Gene3D" id="3.30.460.10">
    <property type="entry name" value="Beta Polymerase, domain 2"/>
    <property type="match status" value="1"/>
</dbReference>
<comment type="caution">
    <text evidence="3">The sequence shown here is derived from an EMBL/GenBank/DDBJ whole genome shotgun (WGS) entry which is preliminary data.</text>
</comment>
<dbReference type="Proteomes" id="UP001500936">
    <property type="component" value="Unassembled WGS sequence"/>
</dbReference>
<evidence type="ECO:0000313" key="4">
    <source>
        <dbReference type="Proteomes" id="UP001500936"/>
    </source>
</evidence>
<accession>A0ABP8K8D8</accession>
<dbReference type="InterPro" id="IPR043519">
    <property type="entry name" value="NT_sf"/>
</dbReference>
<sequence length="137" mass="15591">MRINNAVETARQEVTAEGLRDLVVKGMLEKKAQDIVVMDLRGVKNAITDFFVICSGTSDTQIDAISSSIEEEVFKASHIDPWHKEGKLNREWILLDYVDVVAHVFKKDRRTFYDLEQLWGDAEIQYIDEESVASSAV</sequence>
<evidence type="ECO:0000256" key="1">
    <source>
        <dbReference type="ARBA" id="ARBA00010574"/>
    </source>
</evidence>
<comment type="similarity">
    <text evidence="1 2">Belongs to the Iojap/RsfS family.</text>
</comment>
<dbReference type="Pfam" id="PF02410">
    <property type="entry name" value="RsfS"/>
    <property type="match status" value="1"/>
</dbReference>
<evidence type="ECO:0000256" key="2">
    <source>
        <dbReference type="HAMAP-Rule" id="MF_01477"/>
    </source>
</evidence>
<dbReference type="SUPFAM" id="SSF81301">
    <property type="entry name" value="Nucleotidyltransferase"/>
    <property type="match status" value="1"/>
</dbReference>
<dbReference type="PANTHER" id="PTHR21043">
    <property type="entry name" value="IOJAP SUPERFAMILY ORTHOLOG"/>
    <property type="match status" value="1"/>
</dbReference>
<dbReference type="HAMAP" id="MF_01477">
    <property type="entry name" value="Iojap_RsfS"/>
    <property type="match status" value="1"/>
</dbReference>
<keyword evidence="2" id="KW-0678">Repressor</keyword>
<dbReference type="NCBIfam" id="TIGR00090">
    <property type="entry name" value="rsfS_iojap_ybeB"/>
    <property type="match status" value="1"/>
</dbReference>
<keyword evidence="4" id="KW-1185">Reference proteome</keyword>
<keyword evidence="2" id="KW-0963">Cytoplasm</keyword>
<keyword evidence="2" id="KW-0810">Translation regulation</keyword>
<organism evidence="3 4">
    <name type="scientific">Nibrella viscosa</name>
    <dbReference type="NCBI Taxonomy" id="1084524"/>
    <lineage>
        <taxon>Bacteria</taxon>
        <taxon>Pseudomonadati</taxon>
        <taxon>Bacteroidota</taxon>
        <taxon>Cytophagia</taxon>
        <taxon>Cytophagales</taxon>
        <taxon>Spirosomataceae</taxon>
        <taxon>Nibrella</taxon>
    </lineage>
</organism>
<dbReference type="PANTHER" id="PTHR21043:SF0">
    <property type="entry name" value="MITOCHONDRIAL ASSEMBLY OF RIBOSOMAL LARGE SUBUNIT PROTEIN 1"/>
    <property type="match status" value="1"/>
</dbReference>
<proteinExistence type="inferred from homology"/>
<evidence type="ECO:0000313" key="3">
    <source>
        <dbReference type="EMBL" id="GAA4401994.1"/>
    </source>
</evidence>
<dbReference type="InterPro" id="IPR004394">
    <property type="entry name" value="Iojap/RsfS/C7orf30"/>
</dbReference>
<comment type="function">
    <text evidence="2">Functions as a ribosomal silencing factor. Interacts with ribosomal protein uL14 (rplN), blocking formation of intersubunit bridge B8. Prevents association of the 30S and 50S ribosomal subunits and the formation of functional ribosomes, thus repressing translation.</text>
</comment>
<dbReference type="EMBL" id="BAABHB010000002">
    <property type="protein sequence ID" value="GAA4401994.1"/>
    <property type="molecule type" value="Genomic_DNA"/>
</dbReference>
<comment type="subcellular location">
    <subcellularLocation>
        <location evidence="2">Cytoplasm</location>
    </subcellularLocation>
</comment>